<organism evidence="2 3">
    <name type="scientific">Mycobacterium talmoniae</name>
    <dbReference type="NCBI Taxonomy" id="1858794"/>
    <lineage>
        <taxon>Bacteria</taxon>
        <taxon>Bacillati</taxon>
        <taxon>Actinomycetota</taxon>
        <taxon>Actinomycetes</taxon>
        <taxon>Mycobacteriales</taxon>
        <taxon>Mycobacteriaceae</taxon>
        <taxon>Mycobacterium</taxon>
    </lineage>
</organism>
<dbReference type="InterPro" id="IPR036527">
    <property type="entry name" value="SCP2_sterol-bd_dom_sf"/>
</dbReference>
<dbReference type="GO" id="GO:0016746">
    <property type="term" value="F:acyltransferase activity"/>
    <property type="evidence" value="ECO:0007669"/>
    <property type="project" value="UniProtKB-KW"/>
</dbReference>
<dbReference type="InterPro" id="IPR025559">
    <property type="entry name" value="Eis_dom"/>
</dbReference>
<gene>
    <name evidence="2" type="primary">eis</name>
    <name evidence="2" type="ORF">C1Y40_04415</name>
</gene>
<keyword evidence="2" id="KW-0012">Acyltransferase</keyword>
<dbReference type="EMBL" id="PPEA01000651">
    <property type="protein sequence ID" value="PQM45379.1"/>
    <property type="molecule type" value="Genomic_DNA"/>
</dbReference>
<proteinExistence type="predicted"/>
<sequence>MDLDVLGSLYLGAHRAAALAGAQRLRCKDPELIARLDAAFVSHVPAQIGFRF</sequence>
<dbReference type="AlphaFoldDB" id="A0A2S8BFH9"/>
<evidence type="ECO:0000313" key="3">
    <source>
        <dbReference type="Proteomes" id="UP000238296"/>
    </source>
</evidence>
<feature type="domain" description="Enhanced intracellular survival protein" evidence="1">
    <location>
        <begin position="1"/>
        <end position="45"/>
    </location>
</feature>
<dbReference type="Gene3D" id="3.30.1050.10">
    <property type="entry name" value="SCP2 sterol-binding domain"/>
    <property type="match status" value="1"/>
</dbReference>
<reference evidence="2 3" key="1">
    <citation type="journal article" date="2017" name="Int. J. Syst. Evol. Microbiol.">
        <title>Mycobacterium talmoniae sp. nov., a slowly growing mycobacterium isolated from human respiratory samples.</title>
        <authorList>
            <person name="Davidson R.M."/>
            <person name="DeGroote M.A."/>
            <person name="Marola J.L."/>
            <person name="Buss S."/>
            <person name="Jones V."/>
            <person name="McNeil M.R."/>
            <person name="Freifeld A.G."/>
            <person name="Elaine Epperson L."/>
            <person name="Hasan N.A."/>
            <person name="Jackson M."/>
            <person name="Iwen P.C."/>
            <person name="Salfinger M."/>
            <person name="Strong M."/>
        </authorList>
    </citation>
    <scope>NUCLEOTIDE SEQUENCE [LARGE SCALE GENOMIC DNA]</scope>
    <source>
        <strain evidence="2 3">ATCC BAA-2683</strain>
    </source>
</reference>
<dbReference type="SUPFAM" id="SSF55718">
    <property type="entry name" value="SCP-like"/>
    <property type="match status" value="1"/>
</dbReference>
<dbReference type="Proteomes" id="UP000238296">
    <property type="component" value="Unassembled WGS sequence"/>
</dbReference>
<dbReference type="Pfam" id="PF13530">
    <property type="entry name" value="SCP2_2"/>
    <property type="match status" value="1"/>
</dbReference>
<accession>A0A2S8BFH9</accession>
<dbReference type="EC" id="2.3.1.-" evidence="2"/>
<keyword evidence="2" id="KW-0808">Transferase</keyword>
<protein>
    <submittedName>
        <fullName evidence="2">N-acetyltransferase Eis</fullName>
        <ecNumber evidence="2">2.3.1.-</ecNumber>
    </submittedName>
</protein>
<evidence type="ECO:0000313" key="2">
    <source>
        <dbReference type="EMBL" id="PQM45379.1"/>
    </source>
</evidence>
<comment type="caution">
    <text evidence="2">The sequence shown here is derived from an EMBL/GenBank/DDBJ whole genome shotgun (WGS) entry which is preliminary data.</text>
</comment>
<evidence type="ECO:0000259" key="1">
    <source>
        <dbReference type="Pfam" id="PF13530"/>
    </source>
</evidence>
<name>A0A2S8BFH9_9MYCO</name>